<dbReference type="GO" id="GO:0016887">
    <property type="term" value="F:ATP hydrolysis activity"/>
    <property type="evidence" value="ECO:0007669"/>
    <property type="project" value="InterPro"/>
</dbReference>
<proteinExistence type="inferred from homology"/>
<dbReference type="PANTHER" id="PTHR24223">
    <property type="entry name" value="ATP-BINDING CASSETTE SUB-FAMILY C"/>
    <property type="match status" value="1"/>
</dbReference>
<dbReference type="PANTHER" id="PTHR24223:SF456">
    <property type="entry name" value="MULTIDRUG RESISTANCE-ASSOCIATED PROTEIN LETHAL(2)03659"/>
    <property type="match status" value="1"/>
</dbReference>
<dbReference type="CDD" id="cd18580">
    <property type="entry name" value="ABC_6TM_ABCC_D2"/>
    <property type="match status" value="1"/>
</dbReference>
<feature type="transmembrane region" description="Helical" evidence="10">
    <location>
        <begin position="676"/>
        <end position="704"/>
    </location>
</feature>
<dbReference type="EMBL" id="JANBPY010001096">
    <property type="protein sequence ID" value="KAJ1961640.1"/>
    <property type="molecule type" value="Genomic_DNA"/>
</dbReference>
<dbReference type="Pfam" id="PF00005">
    <property type="entry name" value="ABC_tran"/>
    <property type="match status" value="2"/>
</dbReference>
<feature type="domain" description="ABC transporter" evidence="11">
    <location>
        <begin position="956"/>
        <end position="1190"/>
    </location>
</feature>
<dbReference type="GO" id="GO:0016020">
    <property type="term" value="C:membrane"/>
    <property type="evidence" value="ECO:0007669"/>
    <property type="project" value="UniProtKB-SubCell"/>
</dbReference>
<dbReference type="Gene3D" id="3.40.50.300">
    <property type="entry name" value="P-loop containing nucleotide triphosphate hydrolases"/>
    <property type="match status" value="2"/>
</dbReference>
<dbReference type="InterPro" id="IPR003593">
    <property type="entry name" value="AAA+_ATPase"/>
</dbReference>
<evidence type="ECO:0000256" key="1">
    <source>
        <dbReference type="ARBA" id="ARBA00004141"/>
    </source>
</evidence>
<dbReference type="CDD" id="cd03244">
    <property type="entry name" value="ABCC_MRP_domain2"/>
    <property type="match status" value="1"/>
</dbReference>
<feature type="domain" description="ABC transmembrane type-1" evidence="12">
    <location>
        <begin position="642"/>
        <end position="918"/>
    </location>
</feature>
<dbReference type="FunFam" id="3.40.50.300:FF:000163">
    <property type="entry name" value="Multidrug resistance-associated protein member 4"/>
    <property type="match status" value="1"/>
</dbReference>
<evidence type="ECO:0000313" key="13">
    <source>
        <dbReference type="EMBL" id="KAJ1961640.1"/>
    </source>
</evidence>
<evidence type="ECO:0000313" key="14">
    <source>
        <dbReference type="Proteomes" id="UP001150925"/>
    </source>
</evidence>
<evidence type="ECO:0000256" key="3">
    <source>
        <dbReference type="ARBA" id="ARBA00022448"/>
    </source>
</evidence>
<keyword evidence="8 10" id="KW-1133">Transmembrane helix</keyword>
<comment type="caution">
    <text evidence="13">The sequence shown here is derived from an EMBL/GenBank/DDBJ whole genome shotgun (WGS) entry which is preliminary data.</text>
</comment>
<gene>
    <name evidence="13" type="ORF">IWQ62_003796</name>
</gene>
<dbReference type="InterPro" id="IPR017871">
    <property type="entry name" value="ABC_transporter-like_CS"/>
</dbReference>
<dbReference type="Gene3D" id="1.20.1560.10">
    <property type="entry name" value="ABC transporter type 1, transmembrane domain"/>
    <property type="match status" value="2"/>
</dbReference>
<name>A0A9W8AQ91_9FUNG</name>
<evidence type="ECO:0000259" key="12">
    <source>
        <dbReference type="PROSITE" id="PS50929"/>
    </source>
</evidence>
<evidence type="ECO:0000256" key="2">
    <source>
        <dbReference type="ARBA" id="ARBA00009726"/>
    </source>
</evidence>
<dbReference type="SUPFAM" id="SSF90123">
    <property type="entry name" value="ABC transporter transmembrane region"/>
    <property type="match status" value="2"/>
</dbReference>
<dbReference type="SMART" id="SM00382">
    <property type="entry name" value="AAA"/>
    <property type="match status" value="2"/>
</dbReference>
<comment type="similarity">
    <text evidence="2">Belongs to the ABC transporter superfamily. ABCC family. Conjugate transporter (TC 3.A.1.208) subfamily.</text>
</comment>
<feature type="transmembrane region" description="Helical" evidence="10">
    <location>
        <begin position="86"/>
        <end position="110"/>
    </location>
</feature>
<dbReference type="SUPFAM" id="SSF52540">
    <property type="entry name" value="P-loop containing nucleoside triphosphate hydrolases"/>
    <property type="match status" value="2"/>
</dbReference>
<evidence type="ECO:0000256" key="7">
    <source>
        <dbReference type="ARBA" id="ARBA00022840"/>
    </source>
</evidence>
<keyword evidence="14" id="KW-1185">Reference proteome</keyword>
<dbReference type="InterPro" id="IPR011527">
    <property type="entry name" value="ABC1_TM_dom"/>
</dbReference>
<keyword evidence="3" id="KW-0813">Transport</keyword>
<dbReference type="GO" id="GO:0140359">
    <property type="term" value="F:ABC-type transporter activity"/>
    <property type="evidence" value="ECO:0007669"/>
    <property type="project" value="InterPro"/>
</dbReference>
<keyword evidence="4 10" id="KW-0812">Transmembrane</keyword>
<evidence type="ECO:0000256" key="8">
    <source>
        <dbReference type="ARBA" id="ARBA00022989"/>
    </source>
</evidence>
<evidence type="ECO:0000256" key="9">
    <source>
        <dbReference type="ARBA" id="ARBA00023136"/>
    </source>
</evidence>
<feature type="transmembrane region" description="Helical" evidence="10">
    <location>
        <begin position="6"/>
        <end position="27"/>
    </location>
</feature>
<feature type="domain" description="ABC transmembrane type-1" evidence="12">
    <location>
        <begin position="10"/>
        <end position="138"/>
    </location>
</feature>
<evidence type="ECO:0000259" key="11">
    <source>
        <dbReference type="PROSITE" id="PS50893"/>
    </source>
</evidence>
<dbReference type="PROSITE" id="PS50929">
    <property type="entry name" value="ABC_TM1F"/>
    <property type="match status" value="2"/>
</dbReference>
<feature type="transmembrane region" description="Helical" evidence="10">
    <location>
        <begin position="766"/>
        <end position="791"/>
    </location>
</feature>
<evidence type="ECO:0000256" key="10">
    <source>
        <dbReference type="SAM" id="Phobius"/>
    </source>
</evidence>
<dbReference type="AlphaFoldDB" id="A0A9W8AQ91"/>
<dbReference type="InterPro" id="IPR050173">
    <property type="entry name" value="ABC_transporter_C-like"/>
</dbReference>
<accession>A0A9W8AQ91</accession>
<reference evidence="13" key="1">
    <citation type="submission" date="2022-07" db="EMBL/GenBank/DDBJ databases">
        <title>Phylogenomic reconstructions and comparative analyses of Kickxellomycotina fungi.</title>
        <authorList>
            <person name="Reynolds N.K."/>
            <person name="Stajich J.E."/>
            <person name="Barry K."/>
            <person name="Grigoriev I.V."/>
            <person name="Crous P."/>
            <person name="Smith M.E."/>
        </authorList>
    </citation>
    <scope>NUCLEOTIDE SEQUENCE</scope>
    <source>
        <strain evidence="13">RSA 1196</strain>
    </source>
</reference>
<keyword evidence="9 10" id="KW-0472">Membrane</keyword>
<dbReference type="PROSITE" id="PS50893">
    <property type="entry name" value="ABC_TRANSPORTER_2"/>
    <property type="match status" value="2"/>
</dbReference>
<evidence type="ECO:0000256" key="6">
    <source>
        <dbReference type="ARBA" id="ARBA00022741"/>
    </source>
</evidence>
<evidence type="ECO:0000256" key="4">
    <source>
        <dbReference type="ARBA" id="ARBA00022692"/>
    </source>
</evidence>
<keyword evidence="6" id="KW-0547">Nucleotide-binding</keyword>
<dbReference type="GO" id="GO:0005524">
    <property type="term" value="F:ATP binding"/>
    <property type="evidence" value="ECO:0007669"/>
    <property type="project" value="UniProtKB-KW"/>
</dbReference>
<feature type="transmembrane region" description="Helical" evidence="10">
    <location>
        <begin position="635"/>
        <end position="656"/>
    </location>
</feature>
<feature type="transmembrane region" description="Helical" evidence="10">
    <location>
        <begin position="861"/>
        <end position="882"/>
    </location>
</feature>
<comment type="subcellular location">
    <subcellularLocation>
        <location evidence="1">Membrane</location>
        <topology evidence="1">Multi-pass membrane protein</topology>
    </subcellularLocation>
</comment>
<dbReference type="InterPro" id="IPR027417">
    <property type="entry name" value="P-loop_NTPase"/>
</dbReference>
<dbReference type="InterPro" id="IPR036640">
    <property type="entry name" value="ABC1_TM_sf"/>
</dbReference>
<dbReference type="Pfam" id="PF00664">
    <property type="entry name" value="ABC_membrane"/>
    <property type="match status" value="2"/>
</dbReference>
<keyword evidence="7" id="KW-0067">ATP-binding</keyword>
<dbReference type="PROSITE" id="PS00211">
    <property type="entry name" value="ABC_TRANSPORTER_1"/>
    <property type="match status" value="2"/>
</dbReference>
<dbReference type="InterPro" id="IPR044726">
    <property type="entry name" value="ABCC_6TM_D2"/>
</dbReference>
<feature type="domain" description="ABC transporter" evidence="11">
    <location>
        <begin position="271"/>
        <end position="522"/>
    </location>
</feature>
<dbReference type="OrthoDB" id="6500128at2759"/>
<keyword evidence="5" id="KW-0677">Repeat</keyword>
<dbReference type="FunFam" id="1.20.1560.10:FF:000013">
    <property type="entry name" value="ABC transporter C family member 2"/>
    <property type="match status" value="1"/>
</dbReference>
<sequence length="1222" mass="136732">MMRIGFNIHVGLVALTPLQMGFAILFSRFRKKVVQIRDQRIRLLSDTLVGIVLVKLSTWEQAMAQKITEFRSKELRFLKRATFLKAVNEGIFFCSSSTICAFTFIFFYLFSQGLRSYQVFMVMAIFNHLRYSFSFCMPKLFESSAEARISVGRITEFMGLPELDSSSRGSIIVSDHGVSSNSTKSRDFTEPGVSLPLQVIRFKNATLSWHPAEFSDNGCVEPSLESKEMSSSSTGAVIASENGTIALDVSRNQTDWSLSTVYSRTDADSTLSNSDRYDHSTTRSKLHPNCPPAVLHGINWSLGFHELCTVVGPVGSGKTSFCMALMNELTLVDGSVNFDFNRYNGNSPSPLRTVRASRRTPRISYAAQLPWIMAGTVRDNILFYSAYDTVWYRTVIECCALERDLALFPQGDATILGERGANLSGGQRARIALARAVYQRDADLYVLDDPLSAVDPHVAQHIFDRVIRGLLRDKPCVLVTHQLQFVGQSDSVLILNQGKVFAQGSVDQVRAYVQGLPRESSISSDEIDAPERTGQETQGNITAFTQYLRNMTFENNRPDRLPFSEEGLLWKAGKGVKEQILLDELDNDDSVASGKSLSIPLKKQTHHDFTVQGQETSEKGTTPLSTYVRFVRSGISWLALGLMIAVFLLGQASMIATDFYLSRWAMMRPEDQRGSWRPIICGVLAFATLVLSVSRAVAFTLTVLKASNHTFRQMLQSLMLAPLDFFQANPQGRILNRFTKDQSGVDELLPFTFYDASQATMMVFSVVLLICVINPWVMLSVPVIALAFGLLRHHYVLTNREIKRIESTSRSPVYSAISETLDGVTILRAFDVGPQFLNRFQEALDHNSRAFFIFIASSRWLGFRVDLLASLFLTVSVLASVAGRNSLDAGLVGLSLSYVLQLLGMVQWMICQVSEVEMHFVAVERMLEYTELPRETPPRTTQQPPMGWPHQGIVEFRGTNLRYPGNEKPTLKGVTLRTQPGEKVGVVGRTGAGKSSLLTALFRITESYPQKSIVIDGIPLTDMSLPELRSRLAIIPQETFFFHGTVRFNIDPLQQYTDDAVWEALEASELKQVIEQLPERLEAPVTENGKNFSVGERQLFSLCRAILCNAQVIVMDEATANVDLHTDRIIQNTIHVRFRHATVLTIAHRLNTVIGQYDRVLVLDRGEKKEFAHPWELLQNPQGWLTDLVDQTGPVSAGELRTAAKQHWQRTHSKGFDASAEL</sequence>
<organism evidence="13 14">
    <name type="scientific">Dispira parvispora</name>
    <dbReference type="NCBI Taxonomy" id="1520584"/>
    <lineage>
        <taxon>Eukaryota</taxon>
        <taxon>Fungi</taxon>
        <taxon>Fungi incertae sedis</taxon>
        <taxon>Zoopagomycota</taxon>
        <taxon>Kickxellomycotina</taxon>
        <taxon>Dimargaritomycetes</taxon>
        <taxon>Dimargaritales</taxon>
        <taxon>Dimargaritaceae</taxon>
        <taxon>Dispira</taxon>
    </lineage>
</organism>
<evidence type="ECO:0000256" key="5">
    <source>
        <dbReference type="ARBA" id="ARBA00022737"/>
    </source>
</evidence>
<dbReference type="CDD" id="cd03250">
    <property type="entry name" value="ABCC_MRP_domain1"/>
    <property type="match status" value="1"/>
</dbReference>
<protein>
    <submittedName>
        <fullName evidence="13">Uncharacterized protein</fullName>
    </submittedName>
</protein>
<dbReference type="Proteomes" id="UP001150925">
    <property type="component" value="Unassembled WGS sequence"/>
</dbReference>
<dbReference type="InterPro" id="IPR003439">
    <property type="entry name" value="ABC_transporter-like_ATP-bd"/>
</dbReference>